<dbReference type="PANTHER" id="PTHR23502:SF132">
    <property type="entry name" value="POLYAMINE TRANSPORTER 2-RELATED"/>
    <property type="match status" value="1"/>
</dbReference>
<feature type="transmembrane region" description="Helical" evidence="6">
    <location>
        <begin position="28"/>
        <end position="47"/>
    </location>
</feature>
<sequence length="220" mass="23772">MVTSVLDVYITCGSSIVTGGLGLIEDKVSLGVAILTCSIMVCGFGLGKSSGPPRLSSSVVDYYINHLSRPVCNLQHSEGLDAQRWRPPRLSLPLRCIFEFRSLLAGSTLADIWSIAERGMAIAYFAAAPCCGPAIRPIVTGWINVGTGHLNVFFWVKLAFAGFMLILVGLIPETYAPVILTRRAAAQRKSTGNQNIITEQEKISLHSRTSYLRISSVLSA</sequence>
<evidence type="ECO:0000256" key="4">
    <source>
        <dbReference type="ARBA" id="ARBA00022989"/>
    </source>
</evidence>
<gene>
    <name evidence="7" type="ORF">ATNIH1004_000124</name>
    <name evidence="8" type="ORF">EYZ11_011682</name>
</gene>
<reference evidence="8 9" key="1">
    <citation type="submission" date="2019-03" db="EMBL/GenBank/DDBJ databases">
        <title>The genome sequence of a newly discovered highly antifungal drug resistant Aspergillus species, Aspergillus tanneri NIH 1004.</title>
        <authorList>
            <person name="Mounaud S."/>
            <person name="Singh I."/>
            <person name="Joardar V."/>
            <person name="Pakala S."/>
            <person name="Pakala S."/>
            <person name="Venepally P."/>
            <person name="Hoover J."/>
            <person name="Nierman W."/>
            <person name="Chung J."/>
            <person name="Losada L."/>
        </authorList>
    </citation>
    <scope>NUCLEOTIDE SEQUENCE [LARGE SCALE GENOMIC DNA]</scope>
    <source>
        <strain evidence="8 9">NIH1004</strain>
    </source>
</reference>
<dbReference type="EMBL" id="QUQM01000002">
    <property type="protein sequence ID" value="KAA8651246.1"/>
    <property type="molecule type" value="Genomic_DNA"/>
</dbReference>
<evidence type="ECO:0000256" key="3">
    <source>
        <dbReference type="ARBA" id="ARBA00022692"/>
    </source>
</evidence>
<feature type="transmembrane region" description="Helical" evidence="6">
    <location>
        <begin position="122"/>
        <end position="143"/>
    </location>
</feature>
<dbReference type="PANTHER" id="PTHR23502">
    <property type="entry name" value="MAJOR FACILITATOR SUPERFAMILY"/>
    <property type="match status" value="1"/>
</dbReference>
<evidence type="ECO:0000256" key="1">
    <source>
        <dbReference type="ARBA" id="ARBA00004141"/>
    </source>
</evidence>
<dbReference type="OrthoDB" id="3936150at2759"/>
<organism evidence="8 9">
    <name type="scientific">Aspergillus tanneri</name>
    <dbReference type="NCBI Taxonomy" id="1220188"/>
    <lineage>
        <taxon>Eukaryota</taxon>
        <taxon>Fungi</taxon>
        <taxon>Dikarya</taxon>
        <taxon>Ascomycota</taxon>
        <taxon>Pezizomycotina</taxon>
        <taxon>Eurotiomycetes</taxon>
        <taxon>Eurotiomycetidae</taxon>
        <taxon>Eurotiales</taxon>
        <taxon>Aspergillaceae</taxon>
        <taxon>Aspergillus</taxon>
        <taxon>Aspergillus subgen. Circumdati</taxon>
    </lineage>
</organism>
<evidence type="ECO:0000256" key="6">
    <source>
        <dbReference type="SAM" id="Phobius"/>
    </source>
</evidence>
<dbReference type="GO" id="GO:0000329">
    <property type="term" value="C:fungal-type vacuole membrane"/>
    <property type="evidence" value="ECO:0007669"/>
    <property type="project" value="TreeGrafter"/>
</dbReference>
<keyword evidence="5 6" id="KW-0472">Membrane</keyword>
<accession>A0A4V3UMW4</accession>
<evidence type="ECO:0008006" key="11">
    <source>
        <dbReference type="Google" id="ProtNLM"/>
    </source>
</evidence>
<dbReference type="GO" id="GO:0005886">
    <property type="term" value="C:plasma membrane"/>
    <property type="evidence" value="ECO:0007669"/>
    <property type="project" value="TreeGrafter"/>
</dbReference>
<dbReference type="GO" id="GO:0000297">
    <property type="term" value="F:spermine transmembrane transporter activity"/>
    <property type="evidence" value="ECO:0007669"/>
    <property type="project" value="TreeGrafter"/>
</dbReference>
<dbReference type="SUPFAM" id="SSF103473">
    <property type="entry name" value="MFS general substrate transporter"/>
    <property type="match status" value="1"/>
</dbReference>
<keyword evidence="2" id="KW-0813">Transport</keyword>
<evidence type="ECO:0000313" key="8">
    <source>
        <dbReference type="EMBL" id="THC88874.1"/>
    </source>
</evidence>
<keyword evidence="3 6" id="KW-0812">Transmembrane</keyword>
<evidence type="ECO:0000313" key="10">
    <source>
        <dbReference type="Proteomes" id="UP000324241"/>
    </source>
</evidence>
<keyword evidence="4 6" id="KW-1133">Transmembrane helix</keyword>
<dbReference type="AlphaFoldDB" id="A0A4V3UMW4"/>
<comment type="subcellular location">
    <subcellularLocation>
        <location evidence="1">Membrane</location>
        <topology evidence="1">Multi-pass membrane protein</topology>
    </subcellularLocation>
</comment>
<feature type="transmembrane region" description="Helical" evidence="6">
    <location>
        <begin position="155"/>
        <end position="180"/>
    </location>
</feature>
<dbReference type="Proteomes" id="UP000308092">
    <property type="component" value="Unassembled WGS sequence"/>
</dbReference>
<dbReference type="InterPro" id="IPR036259">
    <property type="entry name" value="MFS_trans_sf"/>
</dbReference>
<dbReference type="Gene3D" id="1.20.1250.20">
    <property type="entry name" value="MFS general substrate transporter like domains"/>
    <property type="match status" value="1"/>
</dbReference>
<name>A0A4V3UMW4_9EURO</name>
<keyword evidence="9" id="KW-1185">Reference proteome</keyword>
<evidence type="ECO:0000313" key="9">
    <source>
        <dbReference type="Proteomes" id="UP000308092"/>
    </source>
</evidence>
<reference evidence="7 10" key="2">
    <citation type="submission" date="2019-08" db="EMBL/GenBank/DDBJ databases">
        <title>The genome sequence of a newly discovered highly antifungal drug resistant Aspergillus species, Aspergillus tanneri NIH 1004.</title>
        <authorList>
            <person name="Mounaud S."/>
            <person name="Singh I."/>
            <person name="Joardar V."/>
            <person name="Pakala S."/>
            <person name="Pakala S."/>
            <person name="Venepally P."/>
            <person name="Chung J.K."/>
            <person name="Losada L."/>
            <person name="Nierman W.C."/>
        </authorList>
    </citation>
    <scope>NUCLEOTIDE SEQUENCE [LARGE SCALE GENOMIC DNA]</scope>
    <source>
        <strain evidence="7 10">NIH1004</strain>
    </source>
</reference>
<dbReference type="RefSeq" id="XP_033430607.1">
    <property type="nucleotide sequence ID" value="XM_033564850.1"/>
</dbReference>
<dbReference type="VEuPathDB" id="FungiDB:EYZ11_011682"/>
<dbReference type="STRING" id="1220188.A0A4V3UMW4"/>
<protein>
    <recommendedName>
        <fullName evidence="11">Major facilitator superfamily (MFS) profile domain-containing protein</fullName>
    </recommendedName>
</protein>
<comment type="caution">
    <text evidence="8">The sequence shown here is derived from an EMBL/GenBank/DDBJ whole genome shotgun (WGS) entry which is preliminary data.</text>
</comment>
<evidence type="ECO:0000256" key="5">
    <source>
        <dbReference type="ARBA" id="ARBA00023136"/>
    </source>
</evidence>
<evidence type="ECO:0000256" key="2">
    <source>
        <dbReference type="ARBA" id="ARBA00022448"/>
    </source>
</evidence>
<evidence type="ECO:0000313" key="7">
    <source>
        <dbReference type="EMBL" id="KAA8651246.1"/>
    </source>
</evidence>
<dbReference type="Proteomes" id="UP000324241">
    <property type="component" value="Unassembled WGS sequence"/>
</dbReference>
<proteinExistence type="predicted"/>
<dbReference type="EMBL" id="SOSA01000751">
    <property type="protein sequence ID" value="THC88874.1"/>
    <property type="molecule type" value="Genomic_DNA"/>
</dbReference>
<dbReference type="GeneID" id="54322826"/>